<reference evidence="1" key="3">
    <citation type="submission" date="2023-05" db="EMBL/GenBank/DDBJ databases">
        <authorList>
            <person name="Smith C.H."/>
        </authorList>
    </citation>
    <scope>NUCLEOTIDE SEQUENCE</scope>
    <source>
        <strain evidence="1">CHS0354</strain>
        <tissue evidence="1">Mantle</tissue>
    </source>
</reference>
<gene>
    <name evidence="1" type="ORF">CHS0354_016815</name>
</gene>
<evidence type="ECO:0000313" key="2">
    <source>
        <dbReference type="Proteomes" id="UP001195483"/>
    </source>
</evidence>
<comment type="caution">
    <text evidence="1">The sequence shown here is derived from an EMBL/GenBank/DDBJ whole genome shotgun (WGS) entry which is preliminary data.</text>
</comment>
<dbReference type="EMBL" id="JAEAOA010001032">
    <property type="protein sequence ID" value="KAK3603000.1"/>
    <property type="molecule type" value="Genomic_DNA"/>
</dbReference>
<name>A0AAE0W7F3_9BIVA</name>
<dbReference type="AlphaFoldDB" id="A0AAE0W7F3"/>
<protein>
    <submittedName>
        <fullName evidence="1">Uncharacterized protein</fullName>
    </submittedName>
</protein>
<sequence>MPSKHVINLVVDNLPGGQNAYRIRKWSTKLCGCCEDCTSCFLAMFFPPCFSCYLASRMGELCCLPICVPGSLMALRVKLRAGNNIEVCLAADPHFIIFFEGWGGDGGRD</sequence>
<reference evidence="1" key="2">
    <citation type="journal article" date="2021" name="Genome Biol. Evol.">
        <title>Developing a high-quality reference genome for a parasitic bivalve with doubly uniparental inheritance (Bivalvia: Unionida).</title>
        <authorList>
            <person name="Smith C.H."/>
        </authorList>
    </citation>
    <scope>NUCLEOTIDE SEQUENCE</scope>
    <source>
        <strain evidence="1">CHS0354</strain>
        <tissue evidence="1">Mantle</tissue>
    </source>
</reference>
<keyword evidence="2" id="KW-1185">Reference proteome</keyword>
<evidence type="ECO:0000313" key="1">
    <source>
        <dbReference type="EMBL" id="KAK3603000.1"/>
    </source>
</evidence>
<organism evidence="1 2">
    <name type="scientific">Potamilus streckersoni</name>
    <dbReference type="NCBI Taxonomy" id="2493646"/>
    <lineage>
        <taxon>Eukaryota</taxon>
        <taxon>Metazoa</taxon>
        <taxon>Spiralia</taxon>
        <taxon>Lophotrochozoa</taxon>
        <taxon>Mollusca</taxon>
        <taxon>Bivalvia</taxon>
        <taxon>Autobranchia</taxon>
        <taxon>Heteroconchia</taxon>
        <taxon>Palaeoheterodonta</taxon>
        <taxon>Unionida</taxon>
        <taxon>Unionoidea</taxon>
        <taxon>Unionidae</taxon>
        <taxon>Ambleminae</taxon>
        <taxon>Lampsilini</taxon>
        <taxon>Potamilus</taxon>
    </lineage>
</organism>
<accession>A0AAE0W7F3</accession>
<reference evidence="1" key="1">
    <citation type="journal article" date="2021" name="Genome Biol. Evol.">
        <title>A High-Quality Reference Genome for a Parasitic Bivalve with Doubly Uniparental Inheritance (Bivalvia: Unionida).</title>
        <authorList>
            <person name="Smith C.H."/>
        </authorList>
    </citation>
    <scope>NUCLEOTIDE SEQUENCE</scope>
    <source>
        <strain evidence="1">CHS0354</strain>
    </source>
</reference>
<proteinExistence type="predicted"/>
<dbReference type="Proteomes" id="UP001195483">
    <property type="component" value="Unassembled WGS sequence"/>
</dbReference>